<sequence>KKIKMLTLIIIIVKSIPSIISTAFEHYIHGAPQPSWNLKVHLSVKFRQLVSSTSSFKIEELQGMSSKVFPKLPSDMEKIDIIIPNEYRVDAQAYIEKLIKPYSIAIDPIWKTPKDNGINGELIMDKNWDDKNDWAKEKIVIYFHGGAYIGGNRSMSREFCSELTRISGARILSIGYRLAPQQPFPSALCDALATYLYLTNPPDDSGFKPYSPKQIVVGGESSGGGLSVSLGLALRDLGLPLPAGIFGWGSWLDLTHSMPSFSDPDMDKTDVLTRSLGFFIAQDPKSAAYKDFRSRTKNIIEDIRQHPEIKIIGDESLKRIGNESTAVYVVNEGFGIPYVSPMLAESLGGLPPMLIAAGNGERMRDESIYLSYRAANPEKYRLPKYEIDFDNSKFKTPTKVTL</sequence>
<reference evidence="4" key="1">
    <citation type="submission" date="2015-07" db="EMBL/GenBank/DDBJ databases">
        <title>Transcriptome Assembly of Anthurium amnicola.</title>
        <authorList>
            <person name="Suzuki J."/>
        </authorList>
    </citation>
    <scope>NUCLEOTIDE SEQUENCE</scope>
</reference>
<feature type="chain" id="PRO_5008900198" evidence="2">
    <location>
        <begin position="23"/>
        <end position="402"/>
    </location>
</feature>
<gene>
    <name evidence="4" type="primary">SPAC4A8.06c_9</name>
    <name evidence="4" type="ORF">g.122889</name>
</gene>
<evidence type="ECO:0000256" key="2">
    <source>
        <dbReference type="SAM" id="SignalP"/>
    </source>
</evidence>
<dbReference type="InterPro" id="IPR050300">
    <property type="entry name" value="GDXG_lipolytic_enzyme"/>
</dbReference>
<dbReference type="AlphaFoldDB" id="A0A1D1YHA0"/>
<keyword evidence="1 4" id="KW-0378">Hydrolase</keyword>
<protein>
    <submittedName>
        <fullName evidence="4">AB hydrolase superfamily protein C4A8.06c</fullName>
    </submittedName>
</protein>
<dbReference type="InterPro" id="IPR013094">
    <property type="entry name" value="AB_hydrolase_3"/>
</dbReference>
<dbReference type="InterPro" id="IPR029058">
    <property type="entry name" value="AB_hydrolase_fold"/>
</dbReference>
<evidence type="ECO:0000256" key="1">
    <source>
        <dbReference type="ARBA" id="ARBA00022801"/>
    </source>
</evidence>
<feature type="signal peptide" evidence="2">
    <location>
        <begin position="1"/>
        <end position="22"/>
    </location>
</feature>
<feature type="domain" description="Alpha/beta hydrolase fold-3" evidence="3">
    <location>
        <begin position="140"/>
        <end position="274"/>
    </location>
</feature>
<dbReference type="SUPFAM" id="SSF53474">
    <property type="entry name" value="alpha/beta-Hydrolases"/>
    <property type="match status" value="1"/>
</dbReference>
<dbReference type="Gene3D" id="3.40.50.1820">
    <property type="entry name" value="alpha/beta hydrolase"/>
    <property type="match status" value="1"/>
</dbReference>
<proteinExistence type="predicted"/>
<feature type="non-terminal residue" evidence="4">
    <location>
        <position position="1"/>
    </location>
</feature>
<accession>A0A1D1YHA0</accession>
<dbReference type="PANTHER" id="PTHR48081:SF19">
    <property type="entry name" value="AB HYDROLASE SUPERFAMILY PROTEIN C4A8.06C"/>
    <property type="match status" value="1"/>
</dbReference>
<evidence type="ECO:0000259" key="3">
    <source>
        <dbReference type="Pfam" id="PF07859"/>
    </source>
</evidence>
<evidence type="ECO:0000313" key="4">
    <source>
        <dbReference type="EMBL" id="JAT54005.1"/>
    </source>
</evidence>
<organism evidence="4">
    <name type="scientific">Anthurium amnicola</name>
    <dbReference type="NCBI Taxonomy" id="1678845"/>
    <lineage>
        <taxon>Eukaryota</taxon>
        <taxon>Viridiplantae</taxon>
        <taxon>Streptophyta</taxon>
        <taxon>Embryophyta</taxon>
        <taxon>Tracheophyta</taxon>
        <taxon>Spermatophyta</taxon>
        <taxon>Magnoliopsida</taxon>
        <taxon>Liliopsida</taxon>
        <taxon>Araceae</taxon>
        <taxon>Pothoideae</taxon>
        <taxon>Potheae</taxon>
        <taxon>Anthurium</taxon>
    </lineage>
</organism>
<keyword evidence="2" id="KW-0732">Signal</keyword>
<dbReference type="PANTHER" id="PTHR48081">
    <property type="entry name" value="AB HYDROLASE SUPERFAMILY PROTEIN C4A8.06C"/>
    <property type="match status" value="1"/>
</dbReference>
<name>A0A1D1YHA0_9ARAE</name>
<dbReference type="EMBL" id="GDJX01013931">
    <property type="protein sequence ID" value="JAT54005.1"/>
    <property type="molecule type" value="Transcribed_RNA"/>
</dbReference>
<feature type="non-terminal residue" evidence="4">
    <location>
        <position position="402"/>
    </location>
</feature>
<dbReference type="Pfam" id="PF07859">
    <property type="entry name" value="Abhydrolase_3"/>
    <property type="match status" value="1"/>
</dbReference>
<dbReference type="GO" id="GO:0016787">
    <property type="term" value="F:hydrolase activity"/>
    <property type="evidence" value="ECO:0007669"/>
    <property type="project" value="UniProtKB-KW"/>
</dbReference>